<dbReference type="EMBL" id="JBBPBN010000067">
    <property type="protein sequence ID" value="KAK8985830.1"/>
    <property type="molecule type" value="Genomic_DNA"/>
</dbReference>
<evidence type="ECO:0000313" key="2">
    <source>
        <dbReference type="EMBL" id="KAK8985830.1"/>
    </source>
</evidence>
<comment type="caution">
    <text evidence="2">The sequence shown here is derived from an EMBL/GenBank/DDBJ whole genome shotgun (WGS) entry which is preliminary data.</text>
</comment>
<evidence type="ECO:0000313" key="3">
    <source>
        <dbReference type="Proteomes" id="UP001396334"/>
    </source>
</evidence>
<feature type="transmembrane region" description="Helical" evidence="1">
    <location>
        <begin position="43"/>
        <end position="67"/>
    </location>
</feature>
<dbReference type="Proteomes" id="UP001396334">
    <property type="component" value="Unassembled WGS sequence"/>
</dbReference>
<reference evidence="2 3" key="1">
    <citation type="journal article" date="2024" name="G3 (Bethesda)">
        <title>Genome assembly of Hibiscus sabdariffa L. provides insights into metabolisms of medicinal natural products.</title>
        <authorList>
            <person name="Kim T."/>
        </authorList>
    </citation>
    <scope>NUCLEOTIDE SEQUENCE [LARGE SCALE GENOMIC DNA]</scope>
    <source>
        <strain evidence="2">TK-2024</strain>
        <tissue evidence="2">Old leaves</tissue>
    </source>
</reference>
<keyword evidence="1" id="KW-1133">Transmembrane helix</keyword>
<sequence>MAWSCEHLLFWLSWPRNLADFSFVPLDDGTSEFRYPYLSLERFVLSPLLVFVSSNMLPFLPAATLLCQYMDRRRSLWYLPAVDCRSLGSHHGSLRTSSPLSGMVSLRSTRHYALLCHYQTLGTNSLMFVCRPLGCFMIGVLSPLCKPLWLAVLDTYLLRQFFGLAALPAF</sequence>
<keyword evidence="3" id="KW-1185">Reference proteome</keyword>
<keyword evidence="1" id="KW-0472">Membrane</keyword>
<proteinExistence type="predicted"/>
<evidence type="ECO:0000256" key="1">
    <source>
        <dbReference type="SAM" id="Phobius"/>
    </source>
</evidence>
<protein>
    <submittedName>
        <fullName evidence="2">Uncharacterized protein</fullName>
    </submittedName>
</protein>
<organism evidence="2 3">
    <name type="scientific">Hibiscus sabdariffa</name>
    <name type="common">roselle</name>
    <dbReference type="NCBI Taxonomy" id="183260"/>
    <lineage>
        <taxon>Eukaryota</taxon>
        <taxon>Viridiplantae</taxon>
        <taxon>Streptophyta</taxon>
        <taxon>Embryophyta</taxon>
        <taxon>Tracheophyta</taxon>
        <taxon>Spermatophyta</taxon>
        <taxon>Magnoliopsida</taxon>
        <taxon>eudicotyledons</taxon>
        <taxon>Gunneridae</taxon>
        <taxon>Pentapetalae</taxon>
        <taxon>rosids</taxon>
        <taxon>malvids</taxon>
        <taxon>Malvales</taxon>
        <taxon>Malvaceae</taxon>
        <taxon>Malvoideae</taxon>
        <taxon>Hibiscus</taxon>
    </lineage>
</organism>
<name>A0ABR2PCF7_9ROSI</name>
<gene>
    <name evidence="2" type="ORF">V6N11_047323</name>
</gene>
<accession>A0ABR2PCF7</accession>
<keyword evidence="1" id="KW-0812">Transmembrane</keyword>